<dbReference type="EMBL" id="JBFNQD010000006">
    <property type="protein sequence ID" value="MEW9307493.1"/>
    <property type="molecule type" value="Genomic_DNA"/>
</dbReference>
<sequence>MRSGRPPKSGRSVVRTLRPAILVVMLAGGVDWVHTVQAQQPQPDPDWPCIQRKVGTLSAGVVWSGPDIATAGDWTKDFDTAAMAQKLASRRTPIEEVDGLLDGFVQQTGAEKDARLTRLFAGVLELVNEERDKILGGIGRYARGQNKLADRIRDESDKIGAAKDSPSAVGSKETDDLETQLKWDKRIFEERGRSLTYVCETPVLLERRLFDIARRIQQRL</sequence>
<accession>A0ABV3PQP7</accession>
<keyword evidence="3" id="KW-1185">Reference proteome</keyword>
<comment type="caution">
    <text evidence="2">The sequence shown here is derived from an EMBL/GenBank/DDBJ whole genome shotgun (WGS) entry which is preliminary data.</text>
</comment>
<dbReference type="RefSeq" id="WP_376717730.1">
    <property type="nucleotide sequence ID" value="NZ_JAVSCS010000029.1"/>
</dbReference>
<dbReference type="Proteomes" id="UP001555786">
    <property type="component" value="Unassembled WGS sequence"/>
</dbReference>
<protein>
    <recommendedName>
        <fullName evidence="4">Secreted protein</fullName>
    </recommendedName>
</protein>
<evidence type="ECO:0000313" key="2">
    <source>
        <dbReference type="EMBL" id="MEW9307493.1"/>
    </source>
</evidence>
<proteinExistence type="predicted"/>
<organism evidence="2 3">
    <name type="scientific">Labrys neptuniae</name>
    <dbReference type="NCBI Taxonomy" id="376174"/>
    <lineage>
        <taxon>Bacteria</taxon>
        <taxon>Pseudomonadati</taxon>
        <taxon>Pseudomonadota</taxon>
        <taxon>Alphaproteobacteria</taxon>
        <taxon>Hyphomicrobiales</taxon>
        <taxon>Xanthobacteraceae</taxon>
        <taxon>Labrys</taxon>
    </lineage>
</organism>
<evidence type="ECO:0000256" key="1">
    <source>
        <dbReference type="SAM" id="MobiDB-lite"/>
    </source>
</evidence>
<evidence type="ECO:0008006" key="4">
    <source>
        <dbReference type="Google" id="ProtNLM"/>
    </source>
</evidence>
<gene>
    <name evidence="2" type="ORF">ABXS05_18210</name>
</gene>
<feature type="region of interest" description="Disordered" evidence="1">
    <location>
        <begin position="157"/>
        <end position="176"/>
    </location>
</feature>
<name>A0ABV3PQP7_9HYPH</name>
<evidence type="ECO:0000313" key="3">
    <source>
        <dbReference type="Proteomes" id="UP001555786"/>
    </source>
</evidence>
<reference evidence="2 3" key="1">
    <citation type="submission" date="2024-07" db="EMBL/GenBank/DDBJ databases">
        <title>Description of Labrys sedimenti sp. nov., isolated from a diclofenac-degrading enrichment culture.</title>
        <authorList>
            <person name="Tancsics A."/>
            <person name="Csepanyi A."/>
        </authorList>
    </citation>
    <scope>NUCLEOTIDE SEQUENCE [LARGE SCALE GENOMIC DNA]</scope>
    <source>
        <strain evidence="2 3">LMG 23578</strain>
    </source>
</reference>